<keyword evidence="2" id="KW-0663">Pyridoxal phosphate</keyword>
<comment type="caution">
    <text evidence="7">The sequence shown here is derived from an EMBL/GenBank/DDBJ whole genome shotgun (WGS) entry which is preliminary data.</text>
</comment>
<name>A0ABX0RJ03_9GAMM</name>
<dbReference type="SUPFAM" id="SSF53383">
    <property type="entry name" value="PLP-dependent transferases"/>
    <property type="match status" value="1"/>
</dbReference>
<dbReference type="CDD" id="cd00609">
    <property type="entry name" value="AAT_like"/>
    <property type="match status" value="1"/>
</dbReference>
<dbReference type="EMBL" id="VWXF01000019">
    <property type="protein sequence ID" value="NIF24703.1"/>
    <property type="molecule type" value="Genomic_DNA"/>
</dbReference>
<dbReference type="InterPro" id="IPR004839">
    <property type="entry name" value="Aminotransferase_I/II_large"/>
</dbReference>
<dbReference type="InterPro" id="IPR015424">
    <property type="entry name" value="PyrdxlP-dep_Trfase"/>
</dbReference>
<dbReference type="InterPro" id="IPR015422">
    <property type="entry name" value="PyrdxlP-dep_Trfase_small"/>
</dbReference>
<comment type="similarity">
    <text evidence="1">In the C-terminal section; belongs to the class-I pyridoxal-phosphate-dependent aminotransferase family.</text>
</comment>
<dbReference type="SUPFAM" id="SSF46785">
    <property type="entry name" value="Winged helix' DNA-binding domain"/>
    <property type="match status" value="1"/>
</dbReference>
<gene>
    <name evidence="7" type="ORF">F3J40_24320</name>
</gene>
<evidence type="ECO:0000256" key="1">
    <source>
        <dbReference type="ARBA" id="ARBA00005384"/>
    </source>
</evidence>
<dbReference type="GO" id="GO:0008483">
    <property type="term" value="F:transaminase activity"/>
    <property type="evidence" value="ECO:0007669"/>
    <property type="project" value="UniProtKB-KW"/>
</dbReference>
<protein>
    <submittedName>
        <fullName evidence="7">PLP-dependent aminotransferase family protein</fullName>
    </submittedName>
</protein>
<keyword evidence="7" id="KW-0032">Aminotransferase</keyword>
<dbReference type="InterPro" id="IPR036390">
    <property type="entry name" value="WH_DNA-bd_sf"/>
</dbReference>
<dbReference type="RefSeq" id="WP_167018701.1">
    <property type="nucleotide sequence ID" value="NZ_VWXF01000019.1"/>
</dbReference>
<dbReference type="PROSITE" id="PS50949">
    <property type="entry name" value="HTH_GNTR"/>
    <property type="match status" value="1"/>
</dbReference>
<dbReference type="InterPro" id="IPR015421">
    <property type="entry name" value="PyrdxlP-dep_Trfase_major"/>
</dbReference>
<keyword evidence="4" id="KW-0238">DNA-binding</keyword>
<evidence type="ECO:0000256" key="5">
    <source>
        <dbReference type="ARBA" id="ARBA00023163"/>
    </source>
</evidence>
<evidence type="ECO:0000256" key="3">
    <source>
        <dbReference type="ARBA" id="ARBA00023015"/>
    </source>
</evidence>
<organism evidence="7 8">
    <name type="scientific">Candidatus Pantoea multigeneris</name>
    <dbReference type="NCBI Taxonomy" id="2608357"/>
    <lineage>
        <taxon>Bacteria</taxon>
        <taxon>Pseudomonadati</taxon>
        <taxon>Pseudomonadota</taxon>
        <taxon>Gammaproteobacteria</taxon>
        <taxon>Enterobacterales</taxon>
        <taxon>Erwiniaceae</taxon>
        <taxon>Pantoea</taxon>
    </lineage>
</organism>
<dbReference type="Gene3D" id="3.90.1150.10">
    <property type="entry name" value="Aspartate Aminotransferase, domain 1"/>
    <property type="match status" value="1"/>
</dbReference>
<dbReference type="SMART" id="SM00345">
    <property type="entry name" value="HTH_GNTR"/>
    <property type="match status" value="1"/>
</dbReference>
<dbReference type="InterPro" id="IPR036388">
    <property type="entry name" value="WH-like_DNA-bd_sf"/>
</dbReference>
<dbReference type="Pfam" id="PF00155">
    <property type="entry name" value="Aminotran_1_2"/>
    <property type="match status" value="1"/>
</dbReference>
<evidence type="ECO:0000256" key="2">
    <source>
        <dbReference type="ARBA" id="ARBA00022898"/>
    </source>
</evidence>
<evidence type="ECO:0000256" key="4">
    <source>
        <dbReference type="ARBA" id="ARBA00023125"/>
    </source>
</evidence>
<dbReference type="PANTHER" id="PTHR46577">
    <property type="entry name" value="HTH-TYPE TRANSCRIPTIONAL REGULATORY PROTEIN GABR"/>
    <property type="match status" value="1"/>
</dbReference>
<sequence>MTRYQHLATLLAQRIEQGLYRSGERLPSIRSLSEEHGVSISTVQQAYYLLEEKQLIHSQPRSGYFVASRKAVPPVPALSKPVQRPVEISQWDEVLDLLSGRMETDMLLLGNGSPDLTQPTLKPLWKILSRQAQKQDPRILAYDSIVGCLPLREQVARIAIDSGCQLGPDDIVITNGCHEAISVAIRAVCEPGDIIAVESPSFHGIMQALRGFGIRAIEIPTDAVTGMSIEALELAFDQWPIKAVIVVPNCNNPMGFIMPEARKRALLALVQRFDAAIIEDDVYAELAWEYPRPVSIKSLDVDGRVLLCSSVSKTLAPGLRVGWVAPGRYRDRVIHMKYIVTGSTVTQTQYAVAEFIRQGYYQPHLRRMRQIYQRNYETFSCWVRHYFPCGICVSRPQGGFLMWIELPEAFDAVLLNRELRASGIQVVVGSLFSASGKYRNCLRLNFTFPLDARTEQAVALVGAAVERAIASCAA</sequence>
<dbReference type="Gene3D" id="1.10.10.10">
    <property type="entry name" value="Winged helix-like DNA-binding domain superfamily/Winged helix DNA-binding domain"/>
    <property type="match status" value="1"/>
</dbReference>
<keyword evidence="3" id="KW-0805">Transcription regulation</keyword>
<evidence type="ECO:0000313" key="8">
    <source>
        <dbReference type="Proteomes" id="UP001515683"/>
    </source>
</evidence>
<keyword evidence="5" id="KW-0804">Transcription</keyword>
<evidence type="ECO:0000259" key="6">
    <source>
        <dbReference type="PROSITE" id="PS50949"/>
    </source>
</evidence>
<accession>A0ABX0RJ03</accession>
<feature type="domain" description="HTH gntR-type" evidence="6">
    <location>
        <begin position="1"/>
        <end position="69"/>
    </location>
</feature>
<dbReference type="CDD" id="cd07377">
    <property type="entry name" value="WHTH_GntR"/>
    <property type="match status" value="1"/>
</dbReference>
<reference evidence="7 8" key="1">
    <citation type="journal article" date="2019" name="bioRxiv">
        <title>Bacteria contribute to plant secondary compound degradation in a generalist herbivore system.</title>
        <authorList>
            <person name="Francoeur C.B."/>
            <person name="Khadempour L."/>
            <person name="Moreira-Soto R.D."/>
            <person name="Gotting K."/>
            <person name="Book A.J."/>
            <person name="Pinto-Tomas A.A."/>
            <person name="Keefover-Ring K."/>
            <person name="Currie C.R."/>
        </authorList>
    </citation>
    <scope>NUCLEOTIDE SEQUENCE [LARGE SCALE GENOMIC DNA]</scope>
    <source>
        <strain evidence="7">Acro-835</strain>
    </source>
</reference>
<dbReference type="InterPro" id="IPR051446">
    <property type="entry name" value="HTH_trans_reg/aminotransferase"/>
</dbReference>
<dbReference type="PANTHER" id="PTHR46577:SF1">
    <property type="entry name" value="HTH-TYPE TRANSCRIPTIONAL REGULATORY PROTEIN GABR"/>
    <property type="match status" value="1"/>
</dbReference>
<keyword evidence="7" id="KW-0808">Transferase</keyword>
<dbReference type="Gene3D" id="3.40.640.10">
    <property type="entry name" value="Type I PLP-dependent aspartate aminotransferase-like (Major domain)"/>
    <property type="match status" value="1"/>
</dbReference>
<dbReference type="Proteomes" id="UP001515683">
    <property type="component" value="Unassembled WGS sequence"/>
</dbReference>
<proteinExistence type="inferred from homology"/>
<dbReference type="InterPro" id="IPR000524">
    <property type="entry name" value="Tscrpt_reg_HTH_GntR"/>
</dbReference>
<dbReference type="Pfam" id="PF00392">
    <property type="entry name" value="GntR"/>
    <property type="match status" value="1"/>
</dbReference>
<keyword evidence="8" id="KW-1185">Reference proteome</keyword>
<evidence type="ECO:0000313" key="7">
    <source>
        <dbReference type="EMBL" id="NIF24703.1"/>
    </source>
</evidence>